<reference evidence="7" key="1">
    <citation type="submission" date="2019-06" db="EMBL/GenBank/DDBJ databases">
        <title>Complete genome sequence of Methylogaea oryzae strain JCM16910.</title>
        <authorList>
            <person name="Asakawa S."/>
        </authorList>
    </citation>
    <scope>NUCLEOTIDE SEQUENCE</scope>
    <source>
        <strain evidence="7">E10</strain>
    </source>
</reference>
<dbReference type="NCBIfam" id="TIGR01730">
    <property type="entry name" value="RND_mfp"/>
    <property type="match status" value="1"/>
</dbReference>
<evidence type="ECO:0000256" key="1">
    <source>
        <dbReference type="ARBA" id="ARBA00004196"/>
    </source>
</evidence>
<evidence type="ECO:0000259" key="5">
    <source>
        <dbReference type="Pfam" id="PF25954"/>
    </source>
</evidence>
<evidence type="ECO:0000259" key="6">
    <source>
        <dbReference type="Pfam" id="PF25967"/>
    </source>
</evidence>
<dbReference type="FunFam" id="2.40.30.170:FF:000010">
    <property type="entry name" value="Efflux RND transporter periplasmic adaptor subunit"/>
    <property type="match status" value="1"/>
</dbReference>
<comment type="similarity">
    <text evidence="2">Belongs to the membrane fusion protein (MFP) (TC 8.A.1) family.</text>
</comment>
<organism evidence="7 8">
    <name type="scientific">Methylogaea oryzae</name>
    <dbReference type="NCBI Taxonomy" id="1295382"/>
    <lineage>
        <taxon>Bacteria</taxon>
        <taxon>Pseudomonadati</taxon>
        <taxon>Pseudomonadota</taxon>
        <taxon>Gammaproteobacteria</taxon>
        <taxon>Methylococcales</taxon>
        <taxon>Methylococcaceae</taxon>
        <taxon>Methylogaea</taxon>
    </lineage>
</organism>
<dbReference type="Pfam" id="PF25967">
    <property type="entry name" value="RND-MFP_C"/>
    <property type="match status" value="1"/>
</dbReference>
<dbReference type="EMBL" id="AP019782">
    <property type="protein sequence ID" value="BBL71332.1"/>
    <property type="molecule type" value="Genomic_DNA"/>
</dbReference>
<dbReference type="Gene3D" id="1.10.287.470">
    <property type="entry name" value="Helix hairpin bin"/>
    <property type="match status" value="1"/>
</dbReference>
<dbReference type="KEGG" id="moz:MoryE10_19380"/>
<dbReference type="InterPro" id="IPR058792">
    <property type="entry name" value="Beta-barrel_RND_2"/>
</dbReference>
<dbReference type="PANTHER" id="PTHR30469:SF11">
    <property type="entry name" value="BLL4320 PROTEIN"/>
    <property type="match status" value="1"/>
</dbReference>
<feature type="domain" description="CusB-like beta-barrel" evidence="5">
    <location>
        <begin position="199"/>
        <end position="271"/>
    </location>
</feature>
<dbReference type="Pfam" id="PF25917">
    <property type="entry name" value="BSH_RND"/>
    <property type="match status" value="1"/>
</dbReference>
<sequence length="372" mass="40340">MITMLLWVGAVLGIVFGFIAFKNRMIKEYMSDSAQPPQTVSTAKARYEEWQPTMHAVGTLKAAQGADIASEVGGIVTAIHFKQGEEVVQGAPLLQLRSQDDLARMQSLKAAAELARITLERDKAQFQAKAASQQTLDTDAANLAQANANLAEQQALLDKKLIRAPFAGRLGLRLVNVGQYIDAGTPLVTLQTLDTLYADFNLPQQALNAVRVGQTVTVRIDAFPQLRFSGEISVINPKVDDASRNVQIRATLQNAEEKLLPGMYASLEIATGQPERHLTLPNAAIAYNPYGALVYLVDRQGSDDKGQPKLVARESFVTVGESRGDQVTILQGLKEGDQVVTSGQIKLRNGTKLVINDTIRPSEDPAPAPEDE</sequence>
<comment type="subcellular location">
    <subcellularLocation>
        <location evidence="1">Cell envelope</location>
    </subcellularLocation>
</comment>
<dbReference type="RefSeq" id="WP_054774141.1">
    <property type="nucleotide sequence ID" value="NZ_AP019782.1"/>
</dbReference>
<evidence type="ECO:0000256" key="3">
    <source>
        <dbReference type="ARBA" id="ARBA00022448"/>
    </source>
</evidence>
<name>A0A8D4VPI8_9GAMM</name>
<keyword evidence="3" id="KW-0813">Transport</keyword>
<gene>
    <name evidence="7" type="ORF">MoryE10_19380</name>
</gene>
<evidence type="ECO:0000259" key="4">
    <source>
        <dbReference type="Pfam" id="PF25917"/>
    </source>
</evidence>
<keyword evidence="8" id="KW-1185">Reference proteome</keyword>
<dbReference type="Gene3D" id="2.40.50.100">
    <property type="match status" value="1"/>
</dbReference>
<feature type="domain" description="Multidrug resistance protein MdtA-like barrel-sandwich hybrid" evidence="4">
    <location>
        <begin position="66"/>
        <end position="187"/>
    </location>
</feature>
<dbReference type="GO" id="GO:0015562">
    <property type="term" value="F:efflux transmembrane transporter activity"/>
    <property type="evidence" value="ECO:0007669"/>
    <property type="project" value="TreeGrafter"/>
</dbReference>
<dbReference type="Gene3D" id="2.40.30.170">
    <property type="match status" value="1"/>
</dbReference>
<accession>A0A8D4VPI8</accession>
<dbReference type="PANTHER" id="PTHR30469">
    <property type="entry name" value="MULTIDRUG RESISTANCE PROTEIN MDTA"/>
    <property type="match status" value="1"/>
</dbReference>
<dbReference type="Proteomes" id="UP000824988">
    <property type="component" value="Chromosome"/>
</dbReference>
<dbReference type="GO" id="GO:1990281">
    <property type="term" value="C:efflux pump complex"/>
    <property type="evidence" value="ECO:0007669"/>
    <property type="project" value="TreeGrafter"/>
</dbReference>
<feature type="domain" description="Multidrug resistance protein MdtA-like C-terminal permuted SH3" evidence="6">
    <location>
        <begin position="314"/>
        <end position="343"/>
    </location>
</feature>
<proteinExistence type="inferred from homology"/>
<dbReference type="SUPFAM" id="SSF111369">
    <property type="entry name" value="HlyD-like secretion proteins"/>
    <property type="match status" value="1"/>
</dbReference>
<dbReference type="InterPro" id="IPR058627">
    <property type="entry name" value="MdtA-like_C"/>
</dbReference>
<protein>
    <submittedName>
        <fullName evidence="7">MexH family multidrug efflux RND transporter periplasmic adaptor subunit</fullName>
    </submittedName>
</protein>
<dbReference type="AlphaFoldDB" id="A0A8D4VPI8"/>
<dbReference type="Gene3D" id="2.40.420.20">
    <property type="match status" value="1"/>
</dbReference>
<evidence type="ECO:0000256" key="2">
    <source>
        <dbReference type="ARBA" id="ARBA00009477"/>
    </source>
</evidence>
<evidence type="ECO:0000313" key="8">
    <source>
        <dbReference type="Proteomes" id="UP000824988"/>
    </source>
</evidence>
<dbReference type="InterPro" id="IPR006143">
    <property type="entry name" value="RND_pump_MFP"/>
</dbReference>
<dbReference type="InterPro" id="IPR058625">
    <property type="entry name" value="MdtA-like_BSH"/>
</dbReference>
<dbReference type="Pfam" id="PF25954">
    <property type="entry name" value="Beta-barrel_RND_2"/>
    <property type="match status" value="1"/>
</dbReference>
<evidence type="ECO:0000313" key="7">
    <source>
        <dbReference type="EMBL" id="BBL71332.1"/>
    </source>
</evidence>